<dbReference type="EMBL" id="UZAN01074975">
    <property type="protein sequence ID" value="VDP95644.1"/>
    <property type="molecule type" value="Genomic_DNA"/>
</dbReference>
<gene>
    <name evidence="2" type="ORF">ECPE_LOCUS18138</name>
</gene>
<name>A0A183BG03_9TREM</name>
<feature type="domain" description="DUF5641" evidence="1">
    <location>
        <begin position="29"/>
        <end position="75"/>
    </location>
</feature>
<dbReference type="Proteomes" id="UP000272942">
    <property type="component" value="Unassembled WGS sequence"/>
</dbReference>
<accession>A0A183BG03</accession>
<dbReference type="AlphaFoldDB" id="A0A183BG03"/>
<evidence type="ECO:0000313" key="2">
    <source>
        <dbReference type="EMBL" id="VDP95644.1"/>
    </source>
</evidence>
<evidence type="ECO:0000259" key="1">
    <source>
        <dbReference type="Pfam" id="PF18701"/>
    </source>
</evidence>
<reference evidence="2 3" key="2">
    <citation type="submission" date="2018-11" db="EMBL/GenBank/DDBJ databases">
        <authorList>
            <consortium name="Pathogen Informatics"/>
        </authorList>
    </citation>
    <scope>NUCLEOTIDE SEQUENCE [LARGE SCALE GENOMIC DNA]</scope>
    <source>
        <strain evidence="2 3">Egypt</strain>
    </source>
</reference>
<dbReference type="InterPro" id="IPR040676">
    <property type="entry name" value="DUF5641"/>
</dbReference>
<evidence type="ECO:0000313" key="3">
    <source>
        <dbReference type="Proteomes" id="UP000272942"/>
    </source>
</evidence>
<organism evidence="4">
    <name type="scientific">Echinostoma caproni</name>
    <dbReference type="NCBI Taxonomy" id="27848"/>
    <lineage>
        <taxon>Eukaryota</taxon>
        <taxon>Metazoa</taxon>
        <taxon>Spiralia</taxon>
        <taxon>Lophotrochozoa</taxon>
        <taxon>Platyhelminthes</taxon>
        <taxon>Trematoda</taxon>
        <taxon>Digenea</taxon>
        <taxon>Plagiorchiida</taxon>
        <taxon>Echinostomata</taxon>
        <taxon>Echinostomatoidea</taxon>
        <taxon>Echinostomatidae</taxon>
        <taxon>Echinostoma</taxon>
    </lineage>
</organism>
<evidence type="ECO:0000313" key="4">
    <source>
        <dbReference type="WBParaSite" id="ECPE_0001818701-mRNA-1"/>
    </source>
</evidence>
<sequence length="78" mass="8398">MDEGAYTNPASATKVAFEASQFQIRRHSSDSTTRGKWPMDIVDAVETDGDGLMQTAAVHTGGGKTKRDVRRLCLLEGG</sequence>
<keyword evidence="3" id="KW-1185">Reference proteome</keyword>
<reference evidence="4" key="1">
    <citation type="submission" date="2016-06" db="UniProtKB">
        <authorList>
            <consortium name="WormBaseParasite"/>
        </authorList>
    </citation>
    <scope>IDENTIFICATION</scope>
</reference>
<dbReference type="Pfam" id="PF18701">
    <property type="entry name" value="DUF5641"/>
    <property type="match status" value="1"/>
</dbReference>
<proteinExistence type="predicted"/>
<dbReference type="WBParaSite" id="ECPE_0001818701-mRNA-1">
    <property type="protein sequence ID" value="ECPE_0001818701-mRNA-1"/>
    <property type="gene ID" value="ECPE_0001818701"/>
</dbReference>
<dbReference type="OrthoDB" id="8194935at2759"/>
<protein>
    <submittedName>
        <fullName evidence="4">DUF5641 domain-containing protein</fullName>
    </submittedName>
</protein>